<dbReference type="Proteomes" id="UP000613740">
    <property type="component" value="Unassembled WGS sequence"/>
</dbReference>
<name>A0A835WBC3_9CHLO</name>
<dbReference type="OrthoDB" id="434245at2759"/>
<accession>A0A835WBC3</accession>
<dbReference type="Gene3D" id="1.10.8.10">
    <property type="entry name" value="DNA helicase RuvA subunit, C-terminal domain"/>
    <property type="match status" value="1"/>
</dbReference>
<evidence type="ECO:0000313" key="3">
    <source>
        <dbReference type="EMBL" id="KAG2444214.1"/>
    </source>
</evidence>
<feature type="region of interest" description="Disordered" evidence="1">
    <location>
        <begin position="447"/>
        <end position="538"/>
    </location>
</feature>
<organism evidence="3 4">
    <name type="scientific">Chlamydomonas schloesseri</name>
    <dbReference type="NCBI Taxonomy" id="2026947"/>
    <lineage>
        <taxon>Eukaryota</taxon>
        <taxon>Viridiplantae</taxon>
        <taxon>Chlorophyta</taxon>
        <taxon>core chlorophytes</taxon>
        <taxon>Chlorophyceae</taxon>
        <taxon>CS clade</taxon>
        <taxon>Chlamydomonadales</taxon>
        <taxon>Chlamydomonadaceae</taxon>
        <taxon>Chlamydomonas</taxon>
    </lineage>
</organism>
<feature type="compositionally biased region" description="Low complexity" evidence="1">
    <location>
        <begin position="468"/>
        <end position="477"/>
    </location>
</feature>
<dbReference type="SMART" id="SM00165">
    <property type="entry name" value="UBA"/>
    <property type="match status" value="2"/>
</dbReference>
<feature type="compositionally biased region" description="Basic and acidic residues" evidence="1">
    <location>
        <begin position="519"/>
        <end position="538"/>
    </location>
</feature>
<dbReference type="PANTHER" id="PTHR12948:SF3">
    <property type="entry name" value="NEDD8 ULTIMATE BUSTER 1"/>
    <property type="match status" value="1"/>
</dbReference>
<dbReference type="CDD" id="cd14291">
    <property type="entry name" value="UBA1_NUB1_like"/>
    <property type="match status" value="1"/>
</dbReference>
<dbReference type="PROSITE" id="PS50030">
    <property type="entry name" value="UBA"/>
    <property type="match status" value="1"/>
</dbReference>
<evidence type="ECO:0000259" key="2">
    <source>
        <dbReference type="PROSITE" id="PS50030"/>
    </source>
</evidence>
<dbReference type="AlphaFoldDB" id="A0A835WBC3"/>
<dbReference type="EMBL" id="JAEHOD010000029">
    <property type="protein sequence ID" value="KAG2444214.1"/>
    <property type="molecule type" value="Genomic_DNA"/>
</dbReference>
<comment type="caution">
    <text evidence="3">The sequence shown here is derived from an EMBL/GenBank/DDBJ whole genome shotgun (WGS) entry which is preliminary data.</text>
</comment>
<dbReference type="InterPro" id="IPR039749">
    <property type="entry name" value="NUB1"/>
</dbReference>
<gene>
    <name evidence="3" type="ORF">HYH02_009152</name>
</gene>
<dbReference type="InterPro" id="IPR015940">
    <property type="entry name" value="UBA"/>
</dbReference>
<evidence type="ECO:0000313" key="4">
    <source>
        <dbReference type="Proteomes" id="UP000613740"/>
    </source>
</evidence>
<evidence type="ECO:0000256" key="1">
    <source>
        <dbReference type="SAM" id="MobiDB-lite"/>
    </source>
</evidence>
<dbReference type="SUPFAM" id="SSF46934">
    <property type="entry name" value="UBA-like"/>
    <property type="match status" value="2"/>
</dbReference>
<proteinExistence type="predicted"/>
<dbReference type="InterPro" id="IPR009060">
    <property type="entry name" value="UBA-like_sf"/>
</dbReference>
<feature type="compositionally biased region" description="Gly residues" evidence="1">
    <location>
        <begin position="405"/>
        <end position="424"/>
    </location>
</feature>
<dbReference type="PANTHER" id="PTHR12948">
    <property type="entry name" value="NEDD8 ULTIMATE BUSTER-1 BS4 PROTEIN"/>
    <property type="match status" value="1"/>
</dbReference>
<feature type="domain" description="UBA" evidence="2">
    <location>
        <begin position="247"/>
        <end position="287"/>
    </location>
</feature>
<feature type="region of interest" description="Disordered" evidence="1">
    <location>
        <begin position="400"/>
        <end position="424"/>
    </location>
</feature>
<reference evidence="3" key="1">
    <citation type="journal article" date="2020" name="bioRxiv">
        <title>Comparative genomics of Chlamydomonas.</title>
        <authorList>
            <person name="Craig R.J."/>
            <person name="Hasan A.R."/>
            <person name="Ness R.W."/>
            <person name="Keightley P.D."/>
        </authorList>
    </citation>
    <scope>NUCLEOTIDE SEQUENCE</scope>
    <source>
        <strain evidence="3">CCAP 11/173</strain>
    </source>
</reference>
<protein>
    <recommendedName>
        <fullName evidence="2">UBA domain-containing protein</fullName>
    </recommendedName>
</protein>
<dbReference type="Pfam" id="PF00627">
    <property type="entry name" value="UBA"/>
    <property type="match status" value="1"/>
</dbReference>
<sequence length="575" mass="59719">MSGGEGSVKLIVGGRTLQDDSKRLCDCGVSATSKVLVARGGAGDAAAGVNAAAERAARLERVRKAAEALAGRDGRGLSDDLALDIEDQAGARVAVRAEDRRNLVFGLVMHDKAKDTMRRGDWAVALEELLLAEEALGLCDPALTAAVDNVALLLLDLVWAAYKLGDLRRLAVSRERLSRARAGLERAHGADLTRLRQHLTGGAFSPELATYLRLEVLEGLVAFYGGEPAAAAEAAFRGAQAKWRRLQVSDGALAMLQGMGYDLKEARRGLRFSGGDVAAAVDFIQEQRAKQQERDDKRRKLHAWNYERIEYGKTAAGQYVDMEQLDKLSGLGYPRRLAAEALRKHENRGQDALDELAKPDRRRALELELSLKEALKTSKSKSKSSEGGAGAAAAEAVAGPSTSAAGGGAEGAAGSGAVSGAGGSAGVNPAALEALKSLAEALAASKGSVAAGGAGSSGGSKKHKKENGGAAAAAAAMDVDDETAAVALAAALEDEEGGGAPSSSSSDKDADKEEAEEVDPVKAAEKEELKTAERELVRHVQSDPMEAYDIDVTEEGNIIAEFLTLLSTGGEGSAA</sequence>
<dbReference type="GO" id="GO:2000058">
    <property type="term" value="P:regulation of ubiquitin-dependent protein catabolic process"/>
    <property type="evidence" value="ECO:0007669"/>
    <property type="project" value="TreeGrafter"/>
</dbReference>
<keyword evidence="4" id="KW-1185">Reference proteome</keyword>